<dbReference type="SMART" id="SM00363">
    <property type="entry name" value="S4"/>
    <property type="match status" value="1"/>
</dbReference>
<dbReference type="EMBL" id="LCLS01000046">
    <property type="protein sequence ID" value="KKU19942.1"/>
    <property type="molecule type" value="Genomic_DNA"/>
</dbReference>
<dbReference type="EC" id="5.4.99.-" evidence="4"/>
<accession>A0A0G1NHU6</accession>
<keyword evidence="2 4" id="KW-0413">Isomerase</keyword>
<name>A0A0G1NHU6_9BACT</name>
<dbReference type="PROSITE" id="PS50889">
    <property type="entry name" value="S4"/>
    <property type="match status" value="1"/>
</dbReference>
<dbReference type="InterPro" id="IPR036986">
    <property type="entry name" value="S4_RNA-bd_sf"/>
</dbReference>
<dbReference type="InterPro" id="IPR020103">
    <property type="entry name" value="PsdUridine_synth_cat_dom_sf"/>
</dbReference>
<dbReference type="Gene3D" id="3.10.290.10">
    <property type="entry name" value="RNA-binding S4 domain"/>
    <property type="match status" value="1"/>
</dbReference>
<dbReference type="Gene3D" id="3.30.70.1560">
    <property type="entry name" value="Alpha-L RNA-binding motif"/>
    <property type="match status" value="1"/>
</dbReference>
<dbReference type="NCBIfam" id="TIGR00093">
    <property type="entry name" value="pseudouridine synthase"/>
    <property type="match status" value="1"/>
</dbReference>
<evidence type="ECO:0000313" key="7">
    <source>
        <dbReference type="Proteomes" id="UP000034107"/>
    </source>
</evidence>
<dbReference type="SUPFAM" id="SSF55120">
    <property type="entry name" value="Pseudouridine synthase"/>
    <property type="match status" value="1"/>
</dbReference>
<dbReference type="Proteomes" id="UP000034107">
    <property type="component" value="Unassembled WGS sequence"/>
</dbReference>
<protein>
    <recommendedName>
        <fullName evidence="4">Pseudouridine synthase</fullName>
        <ecNumber evidence="4">5.4.99.-</ecNumber>
    </recommendedName>
</protein>
<dbReference type="InterPro" id="IPR042092">
    <property type="entry name" value="PsdUridine_s_RsuA/RluB/E/F_cat"/>
</dbReference>
<organism evidence="6 7">
    <name type="scientific">Candidatus Nomurabacteria bacterium GW2011_GWA1_46_11</name>
    <dbReference type="NCBI Taxonomy" id="1618732"/>
    <lineage>
        <taxon>Bacteria</taxon>
        <taxon>Candidatus Nomuraibacteriota</taxon>
    </lineage>
</organism>
<evidence type="ECO:0000256" key="2">
    <source>
        <dbReference type="ARBA" id="ARBA00023235"/>
    </source>
</evidence>
<evidence type="ECO:0000313" key="6">
    <source>
        <dbReference type="EMBL" id="KKU19942.1"/>
    </source>
</evidence>
<dbReference type="CDD" id="cd00165">
    <property type="entry name" value="S4"/>
    <property type="match status" value="1"/>
</dbReference>
<dbReference type="InterPro" id="IPR006145">
    <property type="entry name" value="PsdUridine_synth_RsuA/RluA"/>
</dbReference>
<feature type="domain" description="RNA-binding S4" evidence="5">
    <location>
        <begin position="1"/>
        <end position="59"/>
    </location>
</feature>
<sequence>MRIQKYMSEQGIASRREAERLIKEGLVMLNGRVIREMGVQIDPAKDQVKILASAKAKLPQKTSVVFYKPRGIASSRLRNEGKTVYDLLPQFIKLNIIGRLDRASEGLLLLSDDGVIAKAVTGEQHLMEKEYLVKVREETNAGRLKKLEPGIVLDDPSISSGQARPTLPCKTKFLDQHTFLITLREGRKHQIRRMCAFLNLTITNLKRLRIGPLKLSNLQPGKFRLLTPQEVSALKK</sequence>
<dbReference type="InterPro" id="IPR002942">
    <property type="entry name" value="S4_RNA-bd"/>
</dbReference>
<dbReference type="Pfam" id="PF00849">
    <property type="entry name" value="PseudoU_synth_2"/>
    <property type="match status" value="1"/>
</dbReference>
<dbReference type="GO" id="GO:0120159">
    <property type="term" value="F:rRNA pseudouridine synthase activity"/>
    <property type="evidence" value="ECO:0007669"/>
    <property type="project" value="UniProtKB-ARBA"/>
</dbReference>
<dbReference type="GO" id="GO:0003723">
    <property type="term" value="F:RNA binding"/>
    <property type="evidence" value="ECO:0007669"/>
    <property type="project" value="UniProtKB-KW"/>
</dbReference>
<dbReference type="AlphaFoldDB" id="A0A0G1NHU6"/>
<comment type="caution">
    <text evidence="6">The sequence shown here is derived from an EMBL/GenBank/DDBJ whole genome shotgun (WGS) entry which is preliminary data.</text>
</comment>
<dbReference type="PROSITE" id="PS01149">
    <property type="entry name" value="PSI_RSU"/>
    <property type="match status" value="1"/>
</dbReference>
<keyword evidence="3" id="KW-0694">RNA-binding</keyword>
<dbReference type="Pfam" id="PF01479">
    <property type="entry name" value="S4"/>
    <property type="match status" value="1"/>
</dbReference>
<proteinExistence type="inferred from homology"/>
<dbReference type="InterPro" id="IPR020094">
    <property type="entry name" value="TruA/RsuA/RluB/E/F_N"/>
</dbReference>
<dbReference type="GO" id="GO:0000455">
    <property type="term" value="P:enzyme-directed rRNA pseudouridine synthesis"/>
    <property type="evidence" value="ECO:0007669"/>
    <property type="project" value="UniProtKB-ARBA"/>
</dbReference>
<dbReference type="Gene3D" id="3.30.70.580">
    <property type="entry name" value="Pseudouridine synthase I, catalytic domain, N-terminal subdomain"/>
    <property type="match status" value="1"/>
</dbReference>
<dbReference type="SUPFAM" id="SSF55174">
    <property type="entry name" value="Alpha-L RNA-binding motif"/>
    <property type="match status" value="1"/>
</dbReference>
<dbReference type="FunFam" id="3.10.290.10:FF:000003">
    <property type="entry name" value="Pseudouridine synthase"/>
    <property type="match status" value="1"/>
</dbReference>
<dbReference type="InterPro" id="IPR018496">
    <property type="entry name" value="PsdUridine_synth_RsuA/RluB_CS"/>
</dbReference>
<evidence type="ECO:0000256" key="3">
    <source>
        <dbReference type="PROSITE-ProRule" id="PRU00182"/>
    </source>
</evidence>
<evidence type="ECO:0000259" key="5">
    <source>
        <dbReference type="SMART" id="SM00363"/>
    </source>
</evidence>
<gene>
    <name evidence="6" type="ORF">UX31_C0046G0002</name>
</gene>
<dbReference type="PANTHER" id="PTHR47683">
    <property type="entry name" value="PSEUDOURIDINE SYNTHASE FAMILY PROTEIN-RELATED"/>
    <property type="match status" value="1"/>
</dbReference>
<evidence type="ECO:0000256" key="1">
    <source>
        <dbReference type="ARBA" id="ARBA00008348"/>
    </source>
</evidence>
<evidence type="ECO:0000256" key="4">
    <source>
        <dbReference type="RuleBase" id="RU003887"/>
    </source>
</evidence>
<dbReference type="InterPro" id="IPR050343">
    <property type="entry name" value="RsuA_PseudoU_synthase"/>
</dbReference>
<dbReference type="InterPro" id="IPR000748">
    <property type="entry name" value="PsdUridine_synth_RsuA/RluB/E/F"/>
</dbReference>
<reference evidence="6 7" key="1">
    <citation type="journal article" date="2015" name="Nature">
        <title>rRNA introns, odd ribosomes, and small enigmatic genomes across a large radiation of phyla.</title>
        <authorList>
            <person name="Brown C.T."/>
            <person name="Hug L.A."/>
            <person name="Thomas B.C."/>
            <person name="Sharon I."/>
            <person name="Castelle C.J."/>
            <person name="Singh A."/>
            <person name="Wilkins M.J."/>
            <person name="Williams K.H."/>
            <person name="Banfield J.F."/>
        </authorList>
    </citation>
    <scope>NUCLEOTIDE SEQUENCE [LARGE SCALE GENOMIC DNA]</scope>
</reference>
<comment type="similarity">
    <text evidence="1 4">Belongs to the pseudouridine synthase RsuA family.</text>
</comment>
<dbReference type="PATRIC" id="fig|1618732.3.peg.1008"/>
<dbReference type="PANTHER" id="PTHR47683:SF2">
    <property type="entry name" value="RNA-BINDING S4 DOMAIN-CONTAINING PROTEIN"/>
    <property type="match status" value="1"/>
</dbReference>